<evidence type="ECO:0000256" key="1">
    <source>
        <dbReference type="SAM" id="MobiDB-lite"/>
    </source>
</evidence>
<gene>
    <name evidence="2" type="ORF">MUK42_07334</name>
</gene>
<evidence type="ECO:0000313" key="2">
    <source>
        <dbReference type="EMBL" id="URE27429.1"/>
    </source>
</evidence>
<reference evidence="2" key="1">
    <citation type="submission" date="2022-05" db="EMBL/GenBank/DDBJ databases">
        <title>The Musa troglodytarum L. genome provides insights into the mechanism of non-climacteric behaviour and enrichment of carotenoids.</title>
        <authorList>
            <person name="Wang J."/>
        </authorList>
    </citation>
    <scope>NUCLEOTIDE SEQUENCE</scope>
    <source>
        <tissue evidence="2">Leaf</tissue>
    </source>
</reference>
<evidence type="ECO:0000313" key="3">
    <source>
        <dbReference type="Proteomes" id="UP001055439"/>
    </source>
</evidence>
<sequence>DPILRVVNRSIEHQIIIPKKEARERPLVDYASSEEEEIDLQEKGEEKGKQQMESAAPPLSPPSSRPLPPPLIPLLSRQNQIPIAANQPSNVVPTLPPPSLEGFLDVSVLLAARCYQSSQTVGTDHSSRVAAALAESASRKRESDGSTFPQPSSKHSRGQLRRLRNVPNTKGGLLVPPQLSGRSNVVTEDIGKFFCQQTCRVISVAGGHHFVYDHPYTLTRGSSSSIL</sequence>
<dbReference type="AlphaFoldDB" id="A0A9E7HC80"/>
<name>A0A9E7HC80_9LILI</name>
<dbReference type="OrthoDB" id="1935372at2759"/>
<feature type="compositionally biased region" description="Pro residues" evidence="1">
    <location>
        <begin position="58"/>
        <end position="72"/>
    </location>
</feature>
<feature type="region of interest" description="Disordered" evidence="1">
    <location>
        <begin position="24"/>
        <end position="73"/>
    </location>
</feature>
<protein>
    <submittedName>
        <fullName evidence="2">Uncharacterized protein</fullName>
    </submittedName>
</protein>
<feature type="compositionally biased region" description="Basic and acidic residues" evidence="1">
    <location>
        <begin position="40"/>
        <end position="50"/>
    </location>
</feature>
<proteinExistence type="predicted"/>
<feature type="compositionally biased region" description="Basic residues" evidence="1">
    <location>
        <begin position="154"/>
        <end position="164"/>
    </location>
</feature>
<accession>A0A9E7HC80</accession>
<feature type="region of interest" description="Disordered" evidence="1">
    <location>
        <begin position="133"/>
        <end position="172"/>
    </location>
</feature>
<dbReference type="Proteomes" id="UP001055439">
    <property type="component" value="Chromosome 8"/>
</dbReference>
<organism evidence="2 3">
    <name type="scientific">Musa troglodytarum</name>
    <name type="common">fe'i banana</name>
    <dbReference type="NCBI Taxonomy" id="320322"/>
    <lineage>
        <taxon>Eukaryota</taxon>
        <taxon>Viridiplantae</taxon>
        <taxon>Streptophyta</taxon>
        <taxon>Embryophyta</taxon>
        <taxon>Tracheophyta</taxon>
        <taxon>Spermatophyta</taxon>
        <taxon>Magnoliopsida</taxon>
        <taxon>Liliopsida</taxon>
        <taxon>Zingiberales</taxon>
        <taxon>Musaceae</taxon>
        <taxon>Musa</taxon>
    </lineage>
</organism>
<dbReference type="EMBL" id="CP097510">
    <property type="protein sequence ID" value="URE27429.1"/>
    <property type="molecule type" value="Genomic_DNA"/>
</dbReference>
<feature type="non-terminal residue" evidence="2">
    <location>
        <position position="1"/>
    </location>
</feature>
<keyword evidence="3" id="KW-1185">Reference proteome</keyword>